<dbReference type="SUPFAM" id="SSF52540">
    <property type="entry name" value="P-loop containing nucleoside triphosphate hydrolases"/>
    <property type="match status" value="1"/>
</dbReference>
<dbReference type="PANTHER" id="PTHR13696:SF52">
    <property type="entry name" value="PARA FAMILY PROTEIN CT_582"/>
    <property type="match status" value="1"/>
</dbReference>
<dbReference type="Pfam" id="PF13614">
    <property type="entry name" value="AAA_31"/>
    <property type="match status" value="1"/>
</dbReference>
<evidence type="ECO:0000313" key="3">
    <source>
        <dbReference type="Proteomes" id="UP000647587"/>
    </source>
</evidence>
<dbReference type="PANTHER" id="PTHR13696">
    <property type="entry name" value="P-LOOP CONTAINING NUCLEOSIDE TRIPHOSPHATE HYDROLASE"/>
    <property type="match status" value="1"/>
</dbReference>
<protein>
    <submittedName>
        <fullName evidence="2">Chromosome partitioning protein ParA</fullName>
    </submittedName>
</protein>
<accession>A0ABQ2F1M2</accession>
<proteinExistence type="predicted"/>
<dbReference type="InterPro" id="IPR050678">
    <property type="entry name" value="DNA_Partitioning_ATPase"/>
</dbReference>
<evidence type="ECO:0000259" key="1">
    <source>
        <dbReference type="Pfam" id="PF13614"/>
    </source>
</evidence>
<keyword evidence="3" id="KW-1185">Reference proteome</keyword>
<name>A0ABQ2F1M2_9DEIO</name>
<dbReference type="Gene3D" id="3.40.50.300">
    <property type="entry name" value="P-loop containing nucleotide triphosphate hydrolases"/>
    <property type="match status" value="1"/>
</dbReference>
<feature type="domain" description="AAA" evidence="1">
    <location>
        <begin position="1"/>
        <end position="169"/>
    </location>
</feature>
<organism evidence="2 3">
    <name type="scientific">Deinococcus malanensis</name>
    <dbReference type="NCBI Taxonomy" id="1706855"/>
    <lineage>
        <taxon>Bacteria</taxon>
        <taxon>Thermotogati</taxon>
        <taxon>Deinococcota</taxon>
        <taxon>Deinococci</taxon>
        <taxon>Deinococcales</taxon>
        <taxon>Deinococcaceae</taxon>
        <taxon>Deinococcus</taxon>
    </lineage>
</organism>
<dbReference type="EMBL" id="BMPP01000019">
    <property type="protein sequence ID" value="GGK39058.1"/>
    <property type="molecule type" value="Genomic_DNA"/>
</dbReference>
<dbReference type="InterPro" id="IPR025669">
    <property type="entry name" value="AAA_dom"/>
</dbReference>
<reference evidence="3" key="1">
    <citation type="journal article" date="2019" name="Int. J. Syst. Evol. Microbiol.">
        <title>The Global Catalogue of Microorganisms (GCM) 10K type strain sequencing project: providing services to taxonomists for standard genome sequencing and annotation.</title>
        <authorList>
            <consortium name="The Broad Institute Genomics Platform"/>
            <consortium name="The Broad Institute Genome Sequencing Center for Infectious Disease"/>
            <person name="Wu L."/>
            <person name="Ma J."/>
        </authorList>
    </citation>
    <scope>NUCLEOTIDE SEQUENCE [LARGE SCALE GENOMIC DNA]</scope>
    <source>
        <strain evidence="3">JCM 30331</strain>
    </source>
</reference>
<comment type="caution">
    <text evidence="2">The sequence shown here is derived from an EMBL/GenBank/DDBJ whole genome shotgun (WGS) entry which is preliminary data.</text>
</comment>
<dbReference type="Proteomes" id="UP000647587">
    <property type="component" value="Unassembled WGS sequence"/>
</dbReference>
<evidence type="ECO:0000313" key="2">
    <source>
        <dbReference type="EMBL" id="GGK39058.1"/>
    </source>
</evidence>
<dbReference type="RefSeq" id="WP_189011284.1">
    <property type="nucleotide sequence ID" value="NZ_BMPP01000019.1"/>
</dbReference>
<gene>
    <name evidence="2" type="ORF">GCM10008955_36130</name>
</gene>
<dbReference type="InterPro" id="IPR027417">
    <property type="entry name" value="P-loop_NTPase"/>
</dbReference>
<sequence length="256" mass="27717">MRVLTFFNHSGGAGKTSLTRDIGYELSTRGLRVLLIDLDPQANLSSALGVSTTDLADTVYRTVIEDEPLPTPVDAHGMGIIPSMIDLAMAEAQMPGVVGAELALRTHLQLLKSQQDVVLIDSPPSLGALAVLAALAADQLIVPVPTKDKGILGLRGVQRALRMYRRLRPDLSIGLYIPTMYDRRALHDRETLDTIRAQLSPVASEMSLRGAVWNDSWRAQKPVRLFDPSSDVVTQVQRVTDELIAAVGLPDGVTHG</sequence>
<dbReference type="CDD" id="cd02042">
    <property type="entry name" value="ParAB_family"/>
    <property type="match status" value="1"/>
</dbReference>